<keyword evidence="6 7" id="KW-0804">Transcription</keyword>
<dbReference type="GO" id="GO:0006353">
    <property type="term" value="P:DNA-templated transcription termination"/>
    <property type="evidence" value="ECO:0007669"/>
    <property type="project" value="UniProtKB-UniRule"/>
</dbReference>
<dbReference type="CDD" id="cd04455">
    <property type="entry name" value="S1_NusA"/>
    <property type="match status" value="1"/>
</dbReference>
<evidence type="ECO:0000259" key="9">
    <source>
        <dbReference type="PROSITE" id="PS50126"/>
    </source>
</evidence>
<dbReference type="Pfam" id="PF26594">
    <property type="entry name" value="KH_NusA_2nd"/>
    <property type="match status" value="1"/>
</dbReference>
<dbReference type="GO" id="GO:0003723">
    <property type="term" value="F:RNA binding"/>
    <property type="evidence" value="ECO:0007669"/>
    <property type="project" value="UniProtKB-UniRule"/>
</dbReference>
<keyword evidence="2 7" id="KW-0963">Cytoplasm</keyword>
<evidence type="ECO:0000256" key="2">
    <source>
        <dbReference type="ARBA" id="ARBA00022490"/>
    </source>
</evidence>
<evidence type="ECO:0000256" key="8">
    <source>
        <dbReference type="SAM" id="MobiDB-lite"/>
    </source>
</evidence>
<dbReference type="PROSITE" id="PS50126">
    <property type="entry name" value="S1"/>
    <property type="match status" value="1"/>
</dbReference>
<comment type="subunit">
    <text evidence="7">Monomer. Binds directly to the core enzyme of the DNA-dependent RNA polymerase and to nascent RNA.</text>
</comment>
<dbReference type="InterPro" id="IPR013735">
    <property type="entry name" value="TF_NusA_N"/>
</dbReference>
<feature type="region of interest" description="Disordered" evidence="8">
    <location>
        <begin position="392"/>
        <end position="411"/>
    </location>
</feature>
<comment type="similarity">
    <text evidence="7">Belongs to the NusA family.</text>
</comment>
<evidence type="ECO:0000256" key="7">
    <source>
        <dbReference type="HAMAP-Rule" id="MF_00945"/>
    </source>
</evidence>
<comment type="subcellular location">
    <subcellularLocation>
        <location evidence="7">Cytoplasm</location>
    </subcellularLocation>
</comment>
<dbReference type="Gene3D" id="3.30.1480.10">
    <property type="entry name" value="NusA, N-terminal domain"/>
    <property type="match status" value="1"/>
</dbReference>
<evidence type="ECO:0000313" key="11">
    <source>
        <dbReference type="Proteomes" id="UP000177486"/>
    </source>
</evidence>
<dbReference type="HAMAP" id="MF_00945_B">
    <property type="entry name" value="NusA_B"/>
    <property type="match status" value="1"/>
</dbReference>
<organism evidence="10 11">
    <name type="scientific">Candidatus Niyogibacteria bacterium RIFCSPLOWO2_01_FULL_45_48</name>
    <dbReference type="NCBI Taxonomy" id="1801724"/>
    <lineage>
        <taxon>Bacteria</taxon>
        <taxon>Candidatus Niyogiibacteriota</taxon>
    </lineage>
</organism>
<dbReference type="Pfam" id="PF13184">
    <property type="entry name" value="KH_NusA_1st"/>
    <property type="match status" value="1"/>
</dbReference>
<evidence type="ECO:0000256" key="3">
    <source>
        <dbReference type="ARBA" id="ARBA00022814"/>
    </source>
</evidence>
<dbReference type="InterPro" id="IPR015946">
    <property type="entry name" value="KH_dom-like_a/b"/>
</dbReference>
<dbReference type="GO" id="GO:0003700">
    <property type="term" value="F:DNA-binding transcription factor activity"/>
    <property type="evidence" value="ECO:0007669"/>
    <property type="project" value="InterPro"/>
</dbReference>
<name>A0A1G2EZW2_9BACT</name>
<dbReference type="InterPro" id="IPR025249">
    <property type="entry name" value="TF_NusA_KH_1st"/>
</dbReference>
<keyword evidence="4 7" id="KW-0694">RNA-binding</keyword>
<evidence type="ECO:0000256" key="1">
    <source>
        <dbReference type="ARBA" id="ARBA00022472"/>
    </source>
</evidence>
<feature type="compositionally biased region" description="Acidic residues" evidence="8">
    <location>
        <begin position="400"/>
        <end position="411"/>
    </location>
</feature>
<evidence type="ECO:0000313" key="10">
    <source>
        <dbReference type="EMBL" id="OGZ31339.1"/>
    </source>
</evidence>
<dbReference type="Gene3D" id="3.30.300.20">
    <property type="match status" value="2"/>
</dbReference>
<dbReference type="SUPFAM" id="SSF50249">
    <property type="entry name" value="Nucleic acid-binding proteins"/>
    <property type="match status" value="1"/>
</dbReference>
<dbReference type="SMART" id="SM00316">
    <property type="entry name" value="S1"/>
    <property type="match status" value="1"/>
</dbReference>
<dbReference type="CDD" id="cd22529">
    <property type="entry name" value="KH-II_NusA_rpt2"/>
    <property type="match status" value="1"/>
</dbReference>
<dbReference type="InterPro" id="IPR009019">
    <property type="entry name" value="KH_sf_prok-type"/>
</dbReference>
<feature type="compositionally biased region" description="Basic and acidic residues" evidence="8">
    <location>
        <begin position="93"/>
        <end position="102"/>
    </location>
</feature>
<dbReference type="InterPro" id="IPR003029">
    <property type="entry name" value="S1_domain"/>
</dbReference>
<dbReference type="GO" id="GO:0005829">
    <property type="term" value="C:cytosol"/>
    <property type="evidence" value="ECO:0007669"/>
    <property type="project" value="TreeGrafter"/>
</dbReference>
<dbReference type="InterPro" id="IPR010213">
    <property type="entry name" value="TF_NusA"/>
</dbReference>
<feature type="compositionally biased region" description="Acidic residues" evidence="8">
    <location>
        <begin position="79"/>
        <end position="92"/>
    </location>
</feature>
<dbReference type="InterPro" id="IPR058582">
    <property type="entry name" value="KH_NusA_2nd"/>
</dbReference>
<sequence length="411" mass="45679">MLSDLKTFQAALEQLEAERGISKEKIIETIEMALAAAYKKDYGKRGQIVKAKFDASSGKTDFWQVKIVVDESMLKPEEVSEESDTAEAETPSDEPRRYARKDEEEEEGAPTEEHKVRFNPERHIMIDEAKKIKKGVGAGEELIFNLESKGDYGRIAAQTAKQVIIQRIREAERESVFDEFKKKEGGIISGIVQRVENRSVFLDLGRITAILPQDEQMRGERYRIGERIKALLYLVEKNPRGTNLYLSRTHPQFLVKLFEMEVPEMASGVVEIKNVAREPGARSKIAVFSSAPGIDPVGSAVGQKGVRVSTVIAELGGEKIDIAEWSDDPEEFVSNSLSPAKILDVEIDKKTKTAMVTVAEDQLSLAIGRGGQNVRLAAKLTGWKIDIRSRKGESIAQATEEGEVSGENIEE</sequence>
<dbReference type="GO" id="GO:0031564">
    <property type="term" value="P:transcription antitermination"/>
    <property type="evidence" value="ECO:0007669"/>
    <property type="project" value="UniProtKB-UniRule"/>
</dbReference>
<proteinExistence type="inferred from homology"/>
<dbReference type="InterPro" id="IPR030842">
    <property type="entry name" value="TF_NusA_bacterial"/>
</dbReference>
<comment type="function">
    <text evidence="7">Participates in both transcription termination and antitermination.</text>
</comment>
<dbReference type="FunFam" id="3.30.300.20:FF:000005">
    <property type="entry name" value="Transcription termination/antitermination protein NusA"/>
    <property type="match status" value="1"/>
</dbReference>
<dbReference type="InterPro" id="IPR012340">
    <property type="entry name" value="NA-bd_OB-fold"/>
</dbReference>
<reference evidence="10 11" key="1">
    <citation type="journal article" date="2016" name="Nat. Commun.">
        <title>Thousands of microbial genomes shed light on interconnected biogeochemical processes in an aquifer system.</title>
        <authorList>
            <person name="Anantharaman K."/>
            <person name="Brown C.T."/>
            <person name="Hug L.A."/>
            <person name="Sharon I."/>
            <person name="Castelle C.J."/>
            <person name="Probst A.J."/>
            <person name="Thomas B.C."/>
            <person name="Singh A."/>
            <person name="Wilkins M.J."/>
            <person name="Karaoz U."/>
            <person name="Brodie E.L."/>
            <person name="Williams K.H."/>
            <person name="Hubbard S.S."/>
            <person name="Banfield J.F."/>
        </authorList>
    </citation>
    <scope>NUCLEOTIDE SEQUENCE [LARGE SCALE GENOMIC DNA]</scope>
</reference>
<evidence type="ECO:0000256" key="5">
    <source>
        <dbReference type="ARBA" id="ARBA00023015"/>
    </source>
</evidence>
<protein>
    <recommendedName>
        <fullName evidence="7">Transcription termination/antitermination protein NusA</fullName>
    </recommendedName>
</protein>
<dbReference type="Gene3D" id="2.40.50.140">
    <property type="entry name" value="Nucleic acid-binding proteins"/>
    <property type="match status" value="1"/>
</dbReference>
<dbReference type="SUPFAM" id="SSF54814">
    <property type="entry name" value="Prokaryotic type KH domain (KH-domain type II)"/>
    <property type="match status" value="2"/>
</dbReference>
<keyword evidence="1 7" id="KW-0806">Transcription termination</keyword>
<keyword evidence="3 7" id="KW-0889">Transcription antitermination</keyword>
<dbReference type="FunFam" id="3.30.300.20:FF:000002">
    <property type="entry name" value="Transcription termination/antitermination protein NusA"/>
    <property type="match status" value="1"/>
</dbReference>
<dbReference type="Pfam" id="PF08529">
    <property type="entry name" value="NusA_N"/>
    <property type="match status" value="1"/>
</dbReference>
<dbReference type="NCBIfam" id="TIGR01953">
    <property type="entry name" value="NusA"/>
    <property type="match status" value="1"/>
</dbReference>
<accession>A0A1G2EZW2</accession>
<keyword evidence="5 7" id="KW-0805">Transcription regulation</keyword>
<dbReference type="InterPro" id="IPR036555">
    <property type="entry name" value="NusA_N_sf"/>
</dbReference>
<dbReference type="CDD" id="cd02134">
    <property type="entry name" value="KH-II_NusA_rpt1"/>
    <property type="match status" value="1"/>
</dbReference>
<evidence type="ECO:0000256" key="4">
    <source>
        <dbReference type="ARBA" id="ARBA00022884"/>
    </source>
</evidence>
<dbReference type="Pfam" id="PF00575">
    <property type="entry name" value="S1"/>
    <property type="match status" value="1"/>
</dbReference>
<comment type="caution">
    <text evidence="10">The sequence shown here is derived from an EMBL/GenBank/DDBJ whole genome shotgun (WGS) entry which is preliminary data.</text>
</comment>
<dbReference type="SUPFAM" id="SSF69705">
    <property type="entry name" value="Transcription factor NusA, N-terminal domain"/>
    <property type="match status" value="1"/>
</dbReference>
<dbReference type="PANTHER" id="PTHR22648">
    <property type="entry name" value="TRANSCRIPTION TERMINATION FACTOR NUSA"/>
    <property type="match status" value="1"/>
</dbReference>
<dbReference type="SMART" id="SM00322">
    <property type="entry name" value="KH"/>
    <property type="match status" value="2"/>
</dbReference>
<dbReference type="Proteomes" id="UP000177486">
    <property type="component" value="Unassembled WGS sequence"/>
</dbReference>
<feature type="domain" description="S1 motif" evidence="9">
    <location>
        <begin position="185"/>
        <end position="249"/>
    </location>
</feature>
<gene>
    <name evidence="7" type="primary">nusA</name>
    <name evidence="10" type="ORF">A2931_03140</name>
</gene>
<dbReference type="PANTHER" id="PTHR22648:SF0">
    <property type="entry name" value="TRANSCRIPTION TERMINATION_ANTITERMINATION PROTEIN NUSA"/>
    <property type="match status" value="1"/>
</dbReference>
<evidence type="ECO:0000256" key="6">
    <source>
        <dbReference type="ARBA" id="ARBA00023163"/>
    </source>
</evidence>
<dbReference type="AlphaFoldDB" id="A0A1G2EZW2"/>
<dbReference type="InterPro" id="IPR004087">
    <property type="entry name" value="KH_dom"/>
</dbReference>
<dbReference type="EMBL" id="MHMQ01000003">
    <property type="protein sequence ID" value="OGZ31339.1"/>
    <property type="molecule type" value="Genomic_DNA"/>
</dbReference>
<dbReference type="PROSITE" id="PS50084">
    <property type="entry name" value="KH_TYPE_1"/>
    <property type="match status" value="1"/>
</dbReference>
<feature type="region of interest" description="Disordered" evidence="8">
    <location>
        <begin position="76"/>
        <end position="117"/>
    </location>
</feature>